<name>A0A0C2WFH2_AMAMK</name>
<gene>
    <name evidence="2" type="ORF">M378DRAFT_14336</name>
</gene>
<feature type="region of interest" description="Disordered" evidence="1">
    <location>
        <begin position="127"/>
        <end position="146"/>
    </location>
</feature>
<dbReference type="HOGENOM" id="CLU_1282941_0_0_1"/>
<evidence type="ECO:0000256" key="1">
    <source>
        <dbReference type="SAM" id="MobiDB-lite"/>
    </source>
</evidence>
<dbReference type="Proteomes" id="UP000054549">
    <property type="component" value="Unassembled WGS sequence"/>
</dbReference>
<evidence type="ECO:0000313" key="3">
    <source>
        <dbReference type="Proteomes" id="UP000054549"/>
    </source>
</evidence>
<protein>
    <submittedName>
        <fullName evidence="2">Uncharacterized protein</fullName>
    </submittedName>
</protein>
<evidence type="ECO:0000313" key="2">
    <source>
        <dbReference type="EMBL" id="KIL60167.1"/>
    </source>
</evidence>
<keyword evidence="3" id="KW-1185">Reference proteome</keyword>
<sequence>MERSDDNTQHLIQPQNTYQRFFKSALEYAAKVYDTVTAPQIQIDGTGSTEEPYSPTLPIPGAYPREPYSSGRFSTVLASDFPARTIQHLDETNVTDNQTGGVGGHLSTNVMDLDLIYRSKSLVAMPEQPPHAYDSSSGTPAAEDREISRDQWLDIGDPSEQEMTHTSTQDVSQLHGAHHFTIDGNPRFENIGVKNEYNYGSHGGTYGASLTASRC</sequence>
<organism evidence="2 3">
    <name type="scientific">Amanita muscaria (strain Koide BX008)</name>
    <dbReference type="NCBI Taxonomy" id="946122"/>
    <lineage>
        <taxon>Eukaryota</taxon>
        <taxon>Fungi</taxon>
        <taxon>Dikarya</taxon>
        <taxon>Basidiomycota</taxon>
        <taxon>Agaricomycotina</taxon>
        <taxon>Agaricomycetes</taxon>
        <taxon>Agaricomycetidae</taxon>
        <taxon>Agaricales</taxon>
        <taxon>Pluteineae</taxon>
        <taxon>Amanitaceae</taxon>
        <taxon>Amanita</taxon>
    </lineage>
</organism>
<dbReference type="EMBL" id="KN818303">
    <property type="protein sequence ID" value="KIL60167.1"/>
    <property type="molecule type" value="Genomic_DNA"/>
</dbReference>
<accession>A0A0C2WFH2</accession>
<proteinExistence type="predicted"/>
<dbReference type="AlphaFoldDB" id="A0A0C2WFH2"/>
<dbReference type="InParanoid" id="A0A0C2WFH2"/>
<reference evidence="2 3" key="1">
    <citation type="submission" date="2014-04" db="EMBL/GenBank/DDBJ databases">
        <title>Evolutionary Origins and Diversification of the Mycorrhizal Mutualists.</title>
        <authorList>
            <consortium name="DOE Joint Genome Institute"/>
            <consortium name="Mycorrhizal Genomics Consortium"/>
            <person name="Kohler A."/>
            <person name="Kuo A."/>
            <person name="Nagy L.G."/>
            <person name="Floudas D."/>
            <person name="Copeland A."/>
            <person name="Barry K.W."/>
            <person name="Cichocki N."/>
            <person name="Veneault-Fourrey C."/>
            <person name="LaButti K."/>
            <person name="Lindquist E.A."/>
            <person name="Lipzen A."/>
            <person name="Lundell T."/>
            <person name="Morin E."/>
            <person name="Murat C."/>
            <person name="Riley R."/>
            <person name="Ohm R."/>
            <person name="Sun H."/>
            <person name="Tunlid A."/>
            <person name="Henrissat B."/>
            <person name="Grigoriev I.V."/>
            <person name="Hibbett D.S."/>
            <person name="Martin F."/>
        </authorList>
    </citation>
    <scope>NUCLEOTIDE SEQUENCE [LARGE SCALE GENOMIC DNA]</scope>
    <source>
        <strain evidence="2 3">Koide BX008</strain>
    </source>
</reference>